<evidence type="ECO:0000313" key="1">
    <source>
        <dbReference type="EMBL" id="MFD1513439.1"/>
    </source>
</evidence>
<reference evidence="1 2" key="1">
    <citation type="journal article" date="2019" name="Int. J. Syst. Evol. Microbiol.">
        <title>The Global Catalogue of Microorganisms (GCM) 10K type strain sequencing project: providing services to taxonomists for standard genome sequencing and annotation.</title>
        <authorList>
            <consortium name="The Broad Institute Genomics Platform"/>
            <consortium name="The Broad Institute Genome Sequencing Center for Infectious Disease"/>
            <person name="Wu L."/>
            <person name="Ma J."/>
        </authorList>
    </citation>
    <scope>NUCLEOTIDE SEQUENCE [LARGE SCALE GENOMIC DNA]</scope>
    <source>
        <strain evidence="1 2">CGMCC 1.12563</strain>
    </source>
</reference>
<sequence>MASNSPLHETRAVSLGGYGSLVPYHGPLSIDPGTPGKSHILHLPLDQPTPEGILNHLDDVAEHLKIDTRRGRLFYSVHYSDYGWNGSGVEQLRQDLQNPFEVGEELRRTLESEYNRELGMHRPCFTILSNAEYGLFYMVLRGGKRYLDDEGEEWEIAYYARSGVLIDQPVLSWPNVEKVVKNDGGPITQHTTDISTESIELDKQLLEGVYPLSQSVSNDADIIGGRNPYSANSADSGDSDIKDSINQTSHLTFRVNGGTIGFENEEAYRVGGMAAYRPVEITMWGHPVVICQPMCDAITN</sequence>
<organism evidence="1 2">
    <name type="scientific">Halomarina rubra</name>
    <dbReference type="NCBI Taxonomy" id="2071873"/>
    <lineage>
        <taxon>Archaea</taxon>
        <taxon>Methanobacteriati</taxon>
        <taxon>Methanobacteriota</taxon>
        <taxon>Stenosarchaea group</taxon>
        <taxon>Halobacteria</taxon>
        <taxon>Halobacteriales</taxon>
        <taxon>Natronomonadaceae</taxon>
        <taxon>Halomarina</taxon>
    </lineage>
</organism>
<evidence type="ECO:0000313" key="2">
    <source>
        <dbReference type="Proteomes" id="UP001597187"/>
    </source>
</evidence>
<keyword evidence="2" id="KW-1185">Reference proteome</keyword>
<proteinExistence type="predicted"/>
<dbReference type="Proteomes" id="UP001597187">
    <property type="component" value="Unassembled WGS sequence"/>
</dbReference>
<accession>A0ABD6AUJ5</accession>
<dbReference type="EMBL" id="JBHUDC010000003">
    <property type="protein sequence ID" value="MFD1513439.1"/>
    <property type="molecule type" value="Genomic_DNA"/>
</dbReference>
<name>A0ABD6AUJ5_9EURY</name>
<dbReference type="RefSeq" id="WP_250873393.1">
    <property type="nucleotide sequence ID" value="NZ_JALXFV010000003.1"/>
</dbReference>
<gene>
    <name evidence="1" type="ORF">ACFSBT_09130</name>
</gene>
<dbReference type="AlphaFoldDB" id="A0ABD6AUJ5"/>
<comment type="caution">
    <text evidence="1">The sequence shown here is derived from an EMBL/GenBank/DDBJ whole genome shotgun (WGS) entry which is preliminary data.</text>
</comment>
<protein>
    <submittedName>
        <fullName evidence="1">Uncharacterized protein</fullName>
    </submittedName>
</protein>